<protein>
    <recommendedName>
        <fullName evidence="3">Transcriptional regulator</fullName>
    </recommendedName>
</protein>
<evidence type="ECO:0008006" key="3">
    <source>
        <dbReference type="Google" id="ProtNLM"/>
    </source>
</evidence>
<accession>A0ABU4HWT6</accession>
<evidence type="ECO:0000313" key="2">
    <source>
        <dbReference type="Proteomes" id="UP001284601"/>
    </source>
</evidence>
<dbReference type="Proteomes" id="UP001284601">
    <property type="component" value="Unassembled WGS sequence"/>
</dbReference>
<proteinExistence type="predicted"/>
<gene>
    <name evidence="1" type="ORF">R7226_25745</name>
</gene>
<evidence type="ECO:0000313" key="1">
    <source>
        <dbReference type="EMBL" id="MDW5597782.1"/>
    </source>
</evidence>
<organism evidence="1 2">
    <name type="scientific">Conexibacter stalactiti</name>
    <dbReference type="NCBI Taxonomy" id="1940611"/>
    <lineage>
        <taxon>Bacteria</taxon>
        <taxon>Bacillati</taxon>
        <taxon>Actinomycetota</taxon>
        <taxon>Thermoleophilia</taxon>
        <taxon>Solirubrobacterales</taxon>
        <taxon>Conexibacteraceae</taxon>
        <taxon>Conexibacter</taxon>
    </lineage>
</organism>
<name>A0ABU4HWT6_9ACTN</name>
<sequence length="137" mass="14678">MAQTETASHLDGERAALGYALAPAATTSERVRGLLDIGLHASELARVAGSVSVSAVRNWAADQAEPRPHAAIALDDLRAVAKILLDSGMEPRRIGHWLRGWNPLLENRPLDLIATVPMEVRRVAHAETLFAGTSAET</sequence>
<keyword evidence="2" id="KW-1185">Reference proteome</keyword>
<reference evidence="1 2" key="2">
    <citation type="submission" date="2023-10" db="EMBL/GenBank/DDBJ databases">
        <authorList>
            <person name="Han X.F."/>
        </authorList>
    </citation>
    <scope>NUCLEOTIDE SEQUENCE [LARGE SCALE GENOMIC DNA]</scope>
    <source>
        <strain evidence="1 2">KCTC 39840</strain>
    </source>
</reference>
<dbReference type="EMBL" id="JAWSTH010000103">
    <property type="protein sequence ID" value="MDW5597782.1"/>
    <property type="molecule type" value="Genomic_DNA"/>
</dbReference>
<reference evidence="2" key="1">
    <citation type="submission" date="2023-07" db="EMBL/GenBank/DDBJ databases">
        <title>Conexibacter stalactiti sp. nov., isolated from stalactites in a lava cave and emended description of the genus Conexibacter.</title>
        <authorList>
            <person name="Lee S.D."/>
        </authorList>
    </citation>
    <scope>NUCLEOTIDE SEQUENCE [LARGE SCALE GENOMIC DNA]</scope>
    <source>
        <strain evidence="2">KCTC 39840</strain>
    </source>
</reference>
<comment type="caution">
    <text evidence="1">The sequence shown here is derived from an EMBL/GenBank/DDBJ whole genome shotgun (WGS) entry which is preliminary data.</text>
</comment>
<dbReference type="RefSeq" id="WP_318600251.1">
    <property type="nucleotide sequence ID" value="NZ_JAWSTH010000103.1"/>
</dbReference>